<dbReference type="SUPFAM" id="SSF53850">
    <property type="entry name" value="Periplasmic binding protein-like II"/>
    <property type="match status" value="1"/>
</dbReference>
<evidence type="ECO:0000256" key="1">
    <source>
        <dbReference type="ARBA" id="ARBA00009437"/>
    </source>
</evidence>
<dbReference type="Gene3D" id="3.40.190.10">
    <property type="entry name" value="Periplasmic binding protein-like II"/>
    <property type="match status" value="1"/>
</dbReference>
<dbReference type="SUPFAM" id="SSF46785">
    <property type="entry name" value="Winged helix' DNA-binding domain"/>
    <property type="match status" value="1"/>
</dbReference>
<gene>
    <name evidence="6" type="primary">yofA_3</name>
    <name evidence="6" type="ORF">ASD8599_03132</name>
</gene>
<dbReference type="PRINTS" id="PR00039">
    <property type="entry name" value="HTHLYSR"/>
</dbReference>
<dbReference type="PANTHER" id="PTHR30126:SF21">
    <property type="entry name" value="TRANSCRIPTIONAL REGULATOR-RELATED"/>
    <property type="match status" value="1"/>
</dbReference>
<keyword evidence="4" id="KW-0804">Transcription</keyword>
<sequence>MNLSELRTFLSIVETGSLVRASEALNVTQSTVTARLKTLEDTVGQTLINRSKSGATLTAAGMRLLRYADTISELWRQAQQEASLPEELSGVCNLACETDLWPGLGERFFVNLQNRYPATAISVWLGSQSDVAEWLGSGRSDIAFTYRAAISPRQSQIELKPDQLTLVATHHDSLGRGDAGYVFVEGGQDFGRDHASAFTNAVSPRLSFGTATMGLQHLLRAGGSAYVPLRMVADAVSDGSMFTVPSAPVFERRVYLTSNKSAEKNWNWFGSISHLISIA</sequence>
<evidence type="ECO:0000256" key="4">
    <source>
        <dbReference type="ARBA" id="ARBA00023163"/>
    </source>
</evidence>
<dbReference type="RefSeq" id="WP_108829335.1">
    <property type="nucleotide sequence ID" value="NZ_OMOR01000001.1"/>
</dbReference>
<protein>
    <submittedName>
        <fullName evidence="6">HTH-type transcriptional regulator YofA</fullName>
    </submittedName>
</protein>
<keyword evidence="2" id="KW-0805">Transcription regulation</keyword>
<dbReference type="Pfam" id="PF03466">
    <property type="entry name" value="LysR_substrate"/>
    <property type="match status" value="1"/>
</dbReference>
<evidence type="ECO:0000313" key="6">
    <source>
        <dbReference type="EMBL" id="SPH22389.1"/>
    </source>
</evidence>
<organism evidence="6 7">
    <name type="scientific">Ascidiaceihabitans donghaensis</name>
    <dbReference type="NCBI Taxonomy" id="1510460"/>
    <lineage>
        <taxon>Bacteria</taxon>
        <taxon>Pseudomonadati</taxon>
        <taxon>Pseudomonadota</taxon>
        <taxon>Alphaproteobacteria</taxon>
        <taxon>Rhodobacterales</taxon>
        <taxon>Paracoccaceae</taxon>
        <taxon>Ascidiaceihabitans</taxon>
    </lineage>
</organism>
<feature type="domain" description="HTH lysR-type" evidence="5">
    <location>
        <begin position="1"/>
        <end position="58"/>
    </location>
</feature>
<dbReference type="AlphaFoldDB" id="A0A2R8BH40"/>
<dbReference type="EMBL" id="OMOR01000001">
    <property type="protein sequence ID" value="SPH22389.1"/>
    <property type="molecule type" value="Genomic_DNA"/>
</dbReference>
<dbReference type="GO" id="GO:0003700">
    <property type="term" value="F:DNA-binding transcription factor activity"/>
    <property type="evidence" value="ECO:0007669"/>
    <property type="project" value="InterPro"/>
</dbReference>
<comment type="similarity">
    <text evidence="1">Belongs to the LysR transcriptional regulatory family.</text>
</comment>
<dbReference type="InterPro" id="IPR036388">
    <property type="entry name" value="WH-like_DNA-bd_sf"/>
</dbReference>
<dbReference type="FunFam" id="1.10.10.10:FF:000001">
    <property type="entry name" value="LysR family transcriptional regulator"/>
    <property type="match status" value="1"/>
</dbReference>
<dbReference type="InterPro" id="IPR036390">
    <property type="entry name" value="WH_DNA-bd_sf"/>
</dbReference>
<proteinExistence type="inferred from homology"/>
<evidence type="ECO:0000313" key="7">
    <source>
        <dbReference type="Proteomes" id="UP000244880"/>
    </source>
</evidence>
<dbReference type="Gene3D" id="1.10.10.10">
    <property type="entry name" value="Winged helix-like DNA-binding domain superfamily/Winged helix DNA-binding domain"/>
    <property type="match status" value="1"/>
</dbReference>
<evidence type="ECO:0000256" key="2">
    <source>
        <dbReference type="ARBA" id="ARBA00023015"/>
    </source>
</evidence>
<evidence type="ECO:0000259" key="5">
    <source>
        <dbReference type="PROSITE" id="PS50931"/>
    </source>
</evidence>
<name>A0A2R8BH40_9RHOB</name>
<dbReference type="PANTHER" id="PTHR30126">
    <property type="entry name" value="HTH-TYPE TRANSCRIPTIONAL REGULATOR"/>
    <property type="match status" value="1"/>
</dbReference>
<dbReference type="OrthoDB" id="9815174at2"/>
<dbReference type="InterPro" id="IPR000847">
    <property type="entry name" value="LysR_HTH_N"/>
</dbReference>
<dbReference type="PROSITE" id="PS50931">
    <property type="entry name" value="HTH_LYSR"/>
    <property type="match status" value="1"/>
</dbReference>
<keyword evidence="7" id="KW-1185">Reference proteome</keyword>
<dbReference type="Proteomes" id="UP000244880">
    <property type="component" value="Unassembled WGS sequence"/>
</dbReference>
<accession>A0A2R8BH40</accession>
<reference evidence="6 7" key="1">
    <citation type="submission" date="2018-03" db="EMBL/GenBank/DDBJ databases">
        <authorList>
            <person name="Keele B.F."/>
        </authorList>
    </citation>
    <scope>NUCLEOTIDE SEQUENCE [LARGE SCALE GENOMIC DNA]</scope>
    <source>
        <strain evidence="6 7">CECT 8599</strain>
    </source>
</reference>
<dbReference type="GO" id="GO:0000976">
    <property type="term" value="F:transcription cis-regulatory region binding"/>
    <property type="evidence" value="ECO:0007669"/>
    <property type="project" value="TreeGrafter"/>
</dbReference>
<dbReference type="Pfam" id="PF00126">
    <property type="entry name" value="HTH_1"/>
    <property type="match status" value="1"/>
</dbReference>
<dbReference type="InterPro" id="IPR005119">
    <property type="entry name" value="LysR_subst-bd"/>
</dbReference>
<evidence type="ECO:0000256" key="3">
    <source>
        <dbReference type="ARBA" id="ARBA00023125"/>
    </source>
</evidence>
<keyword evidence="3" id="KW-0238">DNA-binding</keyword>